<evidence type="ECO:0000256" key="6">
    <source>
        <dbReference type="ARBA" id="ARBA00022857"/>
    </source>
</evidence>
<protein>
    <recommendedName>
        <fullName evidence="11">NADP-dependent oxidoreductase domain-containing protein</fullName>
    </recommendedName>
</protein>
<proteinExistence type="inferred from homology"/>
<feature type="transmembrane region" description="Helical" evidence="10">
    <location>
        <begin position="446"/>
        <end position="465"/>
    </location>
</feature>
<evidence type="ECO:0000256" key="10">
    <source>
        <dbReference type="SAM" id="Phobius"/>
    </source>
</evidence>
<dbReference type="InterPro" id="IPR036812">
    <property type="entry name" value="NAD(P)_OxRdtase_dom_sf"/>
</dbReference>
<evidence type="ECO:0000313" key="12">
    <source>
        <dbReference type="EMBL" id="KAL5112064.1"/>
    </source>
</evidence>
<keyword evidence="3" id="KW-0813">Transport</keyword>
<evidence type="ECO:0000256" key="7">
    <source>
        <dbReference type="ARBA" id="ARBA00022958"/>
    </source>
</evidence>
<reference evidence="12 13" key="1">
    <citation type="journal article" date="2022" name="Front. Cell. Infect. Microbiol.">
        <title>The Genomes of Two Strains of Taenia crassiceps the Animal Model for the Study of Human Cysticercosis.</title>
        <authorList>
            <person name="Bobes R.J."/>
            <person name="Estrada K."/>
            <person name="Rios-Valencia D.G."/>
            <person name="Calderon-Gallegos A."/>
            <person name="de la Torre P."/>
            <person name="Carrero J.C."/>
            <person name="Sanchez-Flores A."/>
            <person name="Laclette J.P."/>
        </authorList>
    </citation>
    <scope>NUCLEOTIDE SEQUENCE [LARGE SCALE GENOMIC DNA]</scope>
    <source>
        <strain evidence="12">WFUcys</strain>
    </source>
</reference>
<comment type="similarity">
    <text evidence="2">Belongs to the shaker potassium channel beta subunit family.</text>
</comment>
<feature type="transmembrane region" description="Helical" evidence="10">
    <location>
        <begin position="161"/>
        <end position="178"/>
    </location>
</feature>
<dbReference type="InterPro" id="IPR005399">
    <property type="entry name" value="K_chnl_volt-dep_bsu_KCNAB-rel"/>
</dbReference>
<dbReference type="InterPro" id="IPR007704">
    <property type="entry name" value="PIG-M"/>
</dbReference>
<dbReference type="PANTHER" id="PTHR43150:SF2">
    <property type="entry name" value="HYPERKINETIC, ISOFORM M"/>
    <property type="match status" value="1"/>
</dbReference>
<keyword evidence="6" id="KW-0521">NADP</keyword>
<feature type="transmembrane region" description="Helical" evidence="10">
    <location>
        <begin position="102"/>
        <end position="120"/>
    </location>
</feature>
<dbReference type="Proteomes" id="UP001651158">
    <property type="component" value="Unassembled WGS sequence"/>
</dbReference>
<evidence type="ECO:0000259" key="11">
    <source>
        <dbReference type="Pfam" id="PF00248"/>
    </source>
</evidence>
<keyword evidence="4" id="KW-0963">Cytoplasm</keyword>
<sequence length="793" mass="88761">MKKTGSLGGFAKHLLSSAVVLRLGLFIFSLWQDATRWPDGRLRFTDVDYDVFTDAAKAMVTGANIYEARPTYRYSPLIALILWPGHFVSTTLHFSAPFHTAAYAFGKVIFLSADIFCALLQRSIILTENASQSISTHTISWLVGAFWLFNPVTATVSVRGNAESILGVCVLACLWSLLQDRVVIAGLLFGLCVHIKLYPVIYTPVIYLQLCEPSNPTLSLLPTRRHWYFGLATLAALSGLTWAAYSAYGWTFLDHAYFYHFTRIDFWHNFAPHFYPIYLFEGAMALNETVYDSSLFPYNYLPVWLLEAFFWPVTLQRFYALFKVFIMLPSALLVTGLSFRFWRTPSFAWFAITFAFVTFNKVCTSQYFLWWLVLLPPALAHLHTLSGPCEASKGLFGCLARAIGLTPSVVRRTTLLAGLWFAGQACWLTIAYLHEMGGGAFWGRSLWLALWCASALFFIVNQAIFRKLGATGLQVSCLGLGTAVTFGGQISDEMAEKITTLAYNSGVNFFDTAEYYSDGRAEKTLGKILKSKGWRRSSFIVCTKLLRHGSAPTEVTLSRKRIIEGLLGSLERLQLDYVDIVLIGQDPERVCAIEEIVRACTFAVQQGWAFYWGTSNWSPNDIMEAHTVARLFHLIPPSMECMEFNLLQRDFHEYGLPELCAKLGLGLVSGAPLAKGLLSGKYLESIPRYSRASLQGQKEFREQIRSKEGQDQLTQVLQLSKLAHRLGISLPQLSIAWCLKSNYINSVILGAATVDQLQENLGAISALSTLTNPVLGEIENILISDHQSTEDFL</sequence>
<keyword evidence="9" id="KW-0406">Ion transport</keyword>
<feature type="domain" description="NADP-dependent oxidoreductase" evidence="11">
    <location>
        <begin position="478"/>
        <end position="781"/>
    </location>
</feature>
<dbReference type="Pfam" id="PF05007">
    <property type="entry name" value="Mannosyl_trans"/>
    <property type="match status" value="2"/>
</dbReference>
<accession>A0ABR4QQZ3</accession>
<feature type="transmembrane region" description="Helical" evidence="10">
    <location>
        <begin position="13"/>
        <end position="31"/>
    </location>
</feature>
<organism evidence="12 13">
    <name type="scientific">Taenia crassiceps</name>
    <dbReference type="NCBI Taxonomy" id="6207"/>
    <lineage>
        <taxon>Eukaryota</taxon>
        <taxon>Metazoa</taxon>
        <taxon>Spiralia</taxon>
        <taxon>Lophotrochozoa</taxon>
        <taxon>Platyhelminthes</taxon>
        <taxon>Cestoda</taxon>
        <taxon>Eucestoda</taxon>
        <taxon>Cyclophyllidea</taxon>
        <taxon>Taeniidae</taxon>
        <taxon>Taenia</taxon>
    </lineage>
</organism>
<keyword evidence="10" id="KW-1133">Transmembrane helix</keyword>
<evidence type="ECO:0000256" key="3">
    <source>
        <dbReference type="ARBA" id="ARBA00022448"/>
    </source>
</evidence>
<dbReference type="Pfam" id="PF00248">
    <property type="entry name" value="Aldo_ket_red"/>
    <property type="match status" value="1"/>
</dbReference>
<dbReference type="PANTHER" id="PTHR43150">
    <property type="entry name" value="HYPERKINETIC, ISOFORM M"/>
    <property type="match status" value="1"/>
</dbReference>
<feature type="transmembrane region" description="Helical" evidence="10">
    <location>
        <begin position="320"/>
        <end position="342"/>
    </location>
</feature>
<evidence type="ECO:0000256" key="4">
    <source>
        <dbReference type="ARBA" id="ARBA00022490"/>
    </source>
</evidence>
<keyword evidence="10" id="KW-0812">Transmembrane</keyword>
<keyword evidence="7" id="KW-0630">Potassium</keyword>
<evidence type="ECO:0000256" key="8">
    <source>
        <dbReference type="ARBA" id="ARBA00023002"/>
    </source>
</evidence>
<feature type="transmembrane region" description="Helical" evidence="10">
    <location>
        <begin position="132"/>
        <end position="149"/>
    </location>
</feature>
<feature type="transmembrane region" description="Helical" evidence="10">
    <location>
        <begin position="415"/>
        <end position="434"/>
    </location>
</feature>
<evidence type="ECO:0000256" key="1">
    <source>
        <dbReference type="ARBA" id="ARBA00004496"/>
    </source>
</evidence>
<keyword evidence="5" id="KW-0633">Potassium transport</keyword>
<keyword evidence="10" id="KW-0472">Membrane</keyword>
<gene>
    <name evidence="12" type="ORF">TcWFU_004986</name>
</gene>
<dbReference type="InterPro" id="IPR023210">
    <property type="entry name" value="NADP_OxRdtase_dom"/>
</dbReference>
<keyword evidence="8" id="KW-0560">Oxidoreductase</keyword>
<evidence type="ECO:0000256" key="5">
    <source>
        <dbReference type="ARBA" id="ARBA00022538"/>
    </source>
</evidence>
<dbReference type="InterPro" id="IPR005983">
    <property type="entry name" value="K_chnl_volt-dep_bsu_KCNAB"/>
</dbReference>
<dbReference type="NCBIfam" id="TIGR01293">
    <property type="entry name" value="Kv_beta"/>
    <property type="match status" value="1"/>
</dbReference>
<comment type="caution">
    <text evidence="12">The sequence shown here is derived from an EMBL/GenBank/DDBJ whole genome shotgun (WGS) entry which is preliminary data.</text>
</comment>
<feature type="transmembrane region" description="Helical" evidence="10">
    <location>
        <begin position="185"/>
        <end position="207"/>
    </location>
</feature>
<feature type="transmembrane region" description="Helical" evidence="10">
    <location>
        <begin position="227"/>
        <end position="253"/>
    </location>
</feature>
<comment type="subcellular location">
    <subcellularLocation>
        <location evidence="1">Cytoplasm</location>
    </subcellularLocation>
</comment>
<feature type="transmembrane region" description="Helical" evidence="10">
    <location>
        <begin position="348"/>
        <end position="373"/>
    </location>
</feature>
<dbReference type="Gene3D" id="3.20.20.100">
    <property type="entry name" value="NADP-dependent oxidoreductase domain"/>
    <property type="match status" value="1"/>
</dbReference>
<dbReference type="EMBL" id="JAKROA010000001">
    <property type="protein sequence ID" value="KAL5112064.1"/>
    <property type="molecule type" value="Genomic_DNA"/>
</dbReference>
<evidence type="ECO:0000256" key="2">
    <source>
        <dbReference type="ARBA" id="ARBA00006515"/>
    </source>
</evidence>
<keyword evidence="13" id="KW-1185">Reference proteome</keyword>
<evidence type="ECO:0000313" key="13">
    <source>
        <dbReference type="Proteomes" id="UP001651158"/>
    </source>
</evidence>
<evidence type="ECO:0000256" key="9">
    <source>
        <dbReference type="ARBA" id="ARBA00023065"/>
    </source>
</evidence>
<name>A0ABR4QQZ3_9CEST</name>
<dbReference type="PRINTS" id="PR01577">
    <property type="entry name" value="KCNABCHANNEL"/>
</dbReference>
<dbReference type="SUPFAM" id="SSF51430">
    <property type="entry name" value="NAD(P)-linked oxidoreductase"/>
    <property type="match status" value="1"/>
</dbReference>